<reference evidence="2" key="1">
    <citation type="journal article" date="2023" name="Hortic. Res.">
        <title>A chromosome-level phased genome enabling allele-level studies in sweet orange: a case study on citrus Huanglongbing tolerance.</title>
        <authorList>
            <person name="Wu B."/>
            <person name="Yu Q."/>
            <person name="Deng Z."/>
            <person name="Duan Y."/>
            <person name="Luo F."/>
            <person name="Gmitter F. Jr."/>
        </authorList>
    </citation>
    <scope>NUCLEOTIDE SEQUENCE [LARGE SCALE GENOMIC DNA]</scope>
    <source>
        <strain evidence="2">cv. Valencia</strain>
    </source>
</reference>
<sequence length="244" mass="27203">MSEETKKSVTGALVVKPNSDDRKPTVAVSQSGKRVVIKSADMKEDLQKEAVDIAIAAFEKNSVEKDVAERIKKDFDKKHGPTWHCIVGWNSLSPQDSLAYNLSPAFAPEPNLGFICDSRNKPLCLFLFGSESSFAIQIRLELLLAILCLVKLPLLLFVAENMNERQKPIKVFWLYRSQKKQKYFGKVQQALLNSTSLCCDASLRQPLCYILCCISPSLFQTKGGQPEAPVKKKQPADEIAANQI</sequence>
<keyword evidence="2" id="KW-1185">Reference proteome</keyword>
<gene>
    <name evidence="1" type="ORF">KPL71_027709</name>
</gene>
<name>A0ACB8I932_CITSI</name>
<protein>
    <submittedName>
        <fullName evidence="1">Dynein light chain</fullName>
    </submittedName>
</protein>
<evidence type="ECO:0000313" key="2">
    <source>
        <dbReference type="Proteomes" id="UP000829398"/>
    </source>
</evidence>
<organism evidence="1 2">
    <name type="scientific">Citrus sinensis</name>
    <name type="common">Sweet orange</name>
    <name type="synonym">Citrus aurantium var. sinensis</name>
    <dbReference type="NCBI Taxonomy" id="2711"/>
    <lineage>
        <taxon>Eukaryota</taxon>
        <taxon>Viridiplantae</taxon>
        <taxon>Streptophyta</taxon>
        <taxon>Embryophyta</taxon>
        <taxon>Tracheophyta</taxon>
        <taxon>Spermatophyta</taxon>
        <taxon>Magnoliopsida</taxon>
        <taxon>eudicotyledons</taxon>
        <taxon>Gunneridae</taxon>
        <taxon>Pentapetalae</taxon>
        <taxon>rosids</taxon>
        <taxon>malvids</taxon>
        <taxon>Sapindales</taxon>
        <taxon>Rutaceae</taxon>
        <taxon>Aurantioideae</taxon>
        <taxon>Citrus</taxon>
    </lineage>
</organism>
<proteinExistence type="predicted"/>
<comment type="caution">
    <text evidence="1">The sequence shown here is derived from an EMBL/GenBank/DDBJ whole genome shotgun (WGS) entry which is preliminary data.</text>
</comment>
<evidence type="ECO:0000313" key="1">
    <source>
        <dbReference type="EMBL" id="KAH9683524.1"/>
    </source>
</evidence>
<dbReference type="Proteomes" id="UP000829398">
    <property type="component" value="Chromosome 9"/>
</dbReference>
<dbReference type="EMBL" id="CM039178">
    <property type="protein sequence ID" value="KAH9683524.1"/>
    <property type="molecule type" value="Genomic_DNA"/>
</dbReference>
<accession>A0ACB8I932</accession>